<evidence type="ECO:0000313" key="2">
    <source>
        <dbReference type="Proteomes" id="UP000653730"/>
    </source>
</evidence>
<evidence type="ECO:0008006" key="3">
    <source>
        <dbReference type="Google" id="ProtNLM"/>
    </source>
</evidence>
<dbReference type="InterPro" id="IPR032710">
    <property type="entry name" value="NTF2-like_dom_sf"/>
</dbReference>
<dbReference type="RefSeq" id="WP_187967566.1">
    <property type="nucleotide sequence ID" value="NZ_JACVDC010000118.1"/>
</dbReference>
<sequence length="117" mass="13390">MEQSLNEILSAKNELVKKGQIVEATEKYFAPKARTIDFDGTITNNKSEMLTKMQGFANTIAKVNGITLHYTSLNGNVSFSEFTFDFDMKDGSKILWHEILRTVWQNGQIVEEQYFKS</sequence>
<dbReference type="Proteomes" id="UP000653730">
    <property type="component" value="Unassembled WGS sequence"/>
</dbReference>
<organism evidence="1 2">
    <name type="scientific">Sinomicrobium weinanense</name>
    <dbReference type="NCBI Taxonomy" id="2842200"/>
    <lineage>
        <taxon>Bacteria</taxon>
        <taxon>Pseudomonadati</taxon>
        <taxon>Bacteroidota</taxon>
        <taxon>Flavobacteriia</taxon>
        <taxon>Flavobacteriales</taxon>
        <taxon>Flavobacteriaceae</taxon>
        <taxon>Sinomicrobium</taxon>
    </lineage>
</organism>
<dbReference type="SUPFAM" id="SSF54427">
    <property type="entry name" value="NTF2-like"/>
    <property type="match status" value="1"/>
</dbReference>
<gene>
    <name evidence="1" type="ORF">IBL28_20955</name>
</gene>
<proteinExistence type="predicted"/>
<dbReference type="Gene3D" id="3.10.450.50">
    <property type="match status" value="1"/>
</dbReference>
<accession>A0A926JW72</accession>
<keyword evidence="2" id="KW-1185">Reference proteome</keyword>
<dbReference type="AlphaFoldDB" id="A0A926JW72"/>
<evidence type="ECO:0000313" key="1">
    <source>
        <dbReference type="EMBL" id="MBC9798449.1"/>
    </source>
</evidence>
<protein>
    <recommendedName>
        <fullName evidence="3">Nuclear transport factor 2 family protein</fullName>
    </recommendedName>
</protein>
<comment type="caution">
    <text evidence="1">The sequence shown here is derived from an EMBL/GenBank/DDBJ whole genome shotgun (WGS) entry which is preliminary data.</text>
</comment>
<dbReference type="EMBL" id="JACVDC010000118">
    <property type="protein sequence ID" value="MBC9798449.1"/>
    <property type="molecule type" value="Genomic_DNA"/>
</dbReference>
<reference evidence="1 2" key="1">
    <citation type="submission" date="2020-09" db="EMBL/GenBank/DDBJ databases">
        <title>Sinomicrobium weinanense sp. nov., a halophilic bacteria isolated from saline-alkali soil.</title>
        <authorList>
            <person name="Wu P."/>
            <person name="Ren H."/>
            <person name="Mei Y."/>
            <person name="Liang Y."/>
            <person name="Chen Z."/>
        </authorList>
    </citation>
    <scope>NUCLEOTIDE SEQUENCE [LARGE SCALE GENOMIC DNA]</scope>
    <source>
        <strain evidence="1 2">FJxs</strain>
    </source>
</reference>
<name>A0A926JW72_9FLAO</name>